<dbReference type="EMBL" id="CP018135">
    <property type="protein sequence ID" value="APF40670.1"/>
    <property type="molecule type" value="Genomic_DNA"/>
</dbReference>
<evidence type="ECO:0000259" key="6">
    <source>
        <dbReference type="Pfam" id="PF08386"/>
    </source>
</evidence>
<dbReference type="InterPro" id="IPR013595">
    <property type="entry name" value="Pept_S33_TAP-like_C"/>
</dbReference>
<feature type="signal peptide" evidence="4">
    <location>
        <begin position="1"/>
        <end position="20"/>
    </location>
</feature>
<evidence type="ECO:0000259" key="5">
    <source>
        <dbReference type="Pfam" id="PF00561"/>
    </source>
</evidence>
<dbReference type="InterPro" id="IPR051601">
    <property type="entry name" value="Serine_prot/Carboxylest_S33"/>
</dbReference>
<dbReference type="PANTHER" id="PTHR43248">
    <property type="entry name" value="2-SUCCINYL-6-HYDROXY-2,4-CYCLOHEXADIENE-1-CARBOXYLATE SYNTHASE"/>
    <property type="match status" value="1"/>
</dbReference>
<dbReference type="Pfam" id="PF08386">
    <property type="entry name" value="Abhydrolase_4"/>
    <property type="match status" value="1"/>
</dbReference>
<keyword evidence="3" id="KW-0378">Hydrolase</keyword>
<dbReference type="PROSITE" id="PS51257">
    <property type="entry name" value="PROKAR_LIPOPROTEIN"/>
    <property type="match status" value="1"/>
</dbReference>
<proteinExistence type="inferred from homology"/>
<dbReference type="Proteomes" id="UP000183530">
    <property type="component" value="Chromosome"/>
</dbReference>
<sequence length="521" mass="54776">MTKTSVKLAALIGSVTLALTACVPGSSNGSSSASGSGASATATTTTQAAASSLPAAPAGLEDYYGQQPEWEKCGNLECANVEVPLDYKNPAGERISIAVNRLKATDTAQGSIIINPGGPGASGVDLVASGSAMFSETLKKNFNVVGFDPRGISRSEAVECLTDAERDEAATDNTEPESTTAYMDFVEDSVKGYTAKCAEKSSKILGFVDTASSARDLDILRDALGDSKLNYLGYSYGTKLGATYAGLFQENTGKLVLDGAMDPSLNESEITIGQAKGFENAITAYLEDCLSDAASCPFEGSVDDAREQLISVIDSVIEQPIPTNMDREVSVTQFVNGFITPFYEDSLWPLLSLALTDIINDDNGDNILALADASAGREDNGTYNGNQEDAFNAVNCLDYPRGATRAQMSAEYDELVEASPVLGRFLAFGGFMCNNWPVEATNTPAPASADNAAPIVIIGTTGDPATPYEWSKSLNEQLKTSVLVTYEGEGHTAYGRSNSCITDAVDTYFVEGTVPQDGLTC</sequence>
<dbReference type="KEGG" id="nae:BHE16_06180"/>
<dbReference type="SUPFAM" id="SSF53474">
    <property type="entry name" value="alpha/beta-Hydrolases"/>
    <property type="match status" value="1"/>
</dbReference>
<dbReference type="Pfam" id="PF00561">
    <property type="entry name" value="Abhydrolase_1"/>
    <property type="match status" value="1"/>
</dbReference>
<dbReference type="GO" id="GO:0016787">
    <property type="term" value="F:hydrolase activity"/>
    <property type="evidence" value="ECO:0007669"/>
    <property type="project" value="UniProtKB-KW"/>
</dbReference>
<dbReference type="InterPro" id="IPR029058">
    <property type="entry name" value="AB_hydrolase_fold"/>
</dbReference>
<feature type="domain" description="Peptidase S33 tripeptidyl aminopeptidase-like C-terminal" evidence="6">
    <location>
        <begin position="420"/>
        <end position="521"/>
    </location>
</feature>
<organism evidence="7 8">
    <name type="scientific">Neomicrococcus aestuarii</name>
    <dbReference type="NCBI Taxonomy" id="556325"/>
    <lineage>
        <taxon>Bacteria</taxon>
        <taxon>Bacillati</taxon>
        <taxon>Actinomycetota</taxon>
        <taxon>Actinomycetes</taxon>
        <taxon>Micrococcales</taxon>
        <taxon>Micrococcaceae</taxon>
        <taxon>Neomicrococcus</taxon>
    </lineage>
</organism>
<evidence type="ECO:0000256" key="1">
    <source>
        <dbReference type="ARBA" id="ARBA00010088"/>
    </source>
</evidence>
<dbReference type="AlphaFoldDB" id="A0A1L2ZNA1"/>
<comment type="similarity">
    <text evidence="1">Belongs to the peptidase S33 family.</text>
</comment>
<evidence type="ECO:0000313" key="7">
    <source>
        <dbReference type="EMBL" id="APF40670.1"/>
    </source>
</evidence>
<protein>
    <submittedName>
        <fullName evidence="7">Uncharacterized protein</fullName>
    </submittedName>
</protein>
<feature type="chain" id="PRO_5039164398" evidence="4">
    <location>
        <begin position="21"/>
        <end position="521"/>
    </location>
</feature>
<gene>
    <name evidence="7" type="ORF">BHE16_06180</name>
</gene>
<dbReference type="RefSeq" id="WP_071894151.1">
    <property type="nucleotide sequence ID" value="NZ_CP018135.1"/>
</dbReference>
<evidence type="ECO:0000256" key="4">
    <source>
        <dbReference type="SAM" id="SignalP"/>
    </source>
</evidence>
<dbReference type="InterPro" id="IPR000073">
    <property type="entry name" value="AB_hydrolase_1"/>
</dbReference>
<keyword evidence="2 4" id="KW-0732">Signal</keyword>
<dbReference type="PANTHER" id="PTHR43248:SF29">
    <property type="entry name" value="TRIPEPTIDYL AMINOPEPTIDASE"/>
    <property type="match status" value="1"/>
</dbReference>
<evidence type="ECO:0000256" key="3">
    <source>
        <dbReference type="ARBA" id="ARBA00022801"/>
    </source>
</evidence>
<feature type="domain" description="AB hydrolase-1" evidence="5">
    <location>
        <begin position="112"/>
        <end position="291"/>
    </location>
</feature>
<keyword evidence="8" id="KW-1185">Reference proteome</keyword>
<dbReference type="Gene3D" id="3.40.50.1820">
    <property type="entry name" value="alpha/beta hydrolase"/>
    <property type="match status" value="1"/>
</dbReference>
<reference evidence="7 8" key="1">
    <citation type="submission" date="2016-11" db="EMBL/GenBank/DDBJ databases">
        <title>Genome sequencing of Zhihengliuella aestuarii B18 antagonistic to Plasmodiophora brassicae.</title>
        <authorList>
            <person name="Luo Y."/>
        </authorList>
    </citation>
    <scope>NUCLEOTIDE SEQUENCE [LARGE SCALE GENOMIC DNA]</scope>
    <source>
        <strain evidence="7 8">B18</strain>
    </source>
</reference>
<accession>A0A1L2ZNA1</accession>
<dbReference type="OrthoDB" id="3252468at2"/>
<evidence type="ECO:0000256" key="2">
    <source>
        <dbReference type="ARBA" id="ARBA00022729"/>
    </source>
</evidence>
<name>A0A1L2ZNA1_9MICC</name>
<dbReference type="STRING" id="556325.BHE16_06180"/>
<evidence type="ECO:0000313" key="8">
    <source>
        <dbReference type="Proteomes" id="UP000183530"/>
    </source>
</evidence>